<feature type="domain" description="Heterokaryon incompatibility" evidence="2">
    <location>
        <begin position="294"/>
        <end position="438"/>
    </location>
</feature>
<dbReference type="Pfam" id="PF06985">
    <property type="entry name" value="HET"/>
    <property type="match status" value="1"/>
</dbReference>
<dbReference type="EMBL" id="RYZI01000117">
    <property type="protein sequence ID" value="RWA10367.1"/>
    <property type="molecule type" value="Genomic_DNA"/>
</dbReference>
<dbReference type="PANTHER" id="PTHR33112:SF16">
    <property type="entry name" value="HETEROKARYON INCOMPATIBILITY DOMAIN-CONTAINING PROTEIN"/>
    <property type="match status" value="1"/>
</dbReference>
<dbReference type="PANTHER" id="PTHR33112">
    <property type="entry name" value="DOMAIN PROTEIN, PUTATIVE-RELATED"/>
    <property type="match status" value="1"/>
</dbReference>
<evidence type="ECO:0000313" key="3">
    <source>
        <dbReference type="EMBL" id="RWA10367.1"/>
    </source>
</evidence>
<feature type="region of interest" description="Disordered" evidence="1">
    <location>
        <begin position="27"/>
        <end position="54"/>
    </location>
</feature>
<sequence>MSKADFDYDPEAPYGRPEELFKKLGVSMPSKALEEEPLEEPRREITQQAPKKPTEKAIEIAVDEHASKTTTVKSLGKPAVESPVESPEKTSKTELRLSAEGLIRPTRPGRKFKLVSTSWVDIPLMALPPHSSATVVEDTPSVQPSHEDPNAGNDTENHITGNLEDQVMDNTLECILGDLLYSYRYYIDRGDSLDGRKIREYTAKSYAHQVGPKIWVPNPGFQEAANNTISTVPSDALIISKFIMWMGTCLTCHPQCGLADPDPYIPTRVIDLGDEKHPLNIARVVETKGNRIAYSCLSYCWGGDSNNYCRLVRSNIRQLHEAIFIQNVPKTVRDAMWISKALGVRYMWIDALCIIQDDILDWQAQSPHMGQIYSNAIVTIAATSSEHADMGIIRPRPAERNKLEPCKLFDKELSRPIPNTYTHLGSAPINRRAWTMQELYLSRRILHMTDASVAWECRTHRGIEYLPEKDASPMFPYSKTKEIFRSGTEDKKTLYKAWQSLIMDYSSKQMTKQEDILVAVSGLAEVVAAGTGDAYLAGLWKENIFYDLMWQSDESRHRRGVYTAPSWSWASTHGSGAGRTSIQFVDSRNAEFIVQINEVCVSYLDSNIRSRVLSGYLKITGKIAEAEAIFDGIWAAHGGEGFMIFVNDFDETIGEFTFDDRDLVTTTFSRHRMRTTSTQLYCMALAKQDAEDVESDNFALRQHWIKALVLEKVDETSAEDEIYRRVGFAHLERRKGKTEIFEALKPKCITIL</sequence>
<dbReference type="STRING" id="363999.A0A439D7I4"/>
<name>A0A439D7I4_9PEZI</name>
<keyword evidence="4" id="KW-1185">Reference proteome</keyword>
<organism evidence="3 4">
    <name type="scientific">Xylaria grammica</name>
    <dbReference type="NCBI Taxonomy" id="363999"/>
    <lineage>
        <taxon>Eukaryota</taxon>
        <taxon>Fungi</taxon>
        <taxon>Dikarya</taxon>
        <taxon>Ascomycota</taxon>
        <taxon>Pezizomycotina</taxon>
        <taxon>Sordariomycetes</taxon>
        <taxon>Xylariomycetidae</taxon>
        <taxon>Xylariales</taxon>
        <taxon>Xylariaceae</taxon>
        <taxon>Xylaria</taxon>
    </lineage>
</organism>
<feature type="region of interest" description="Disordered" evidence="1">
    <location>
        <begin position="66"/>
        <end position="93"/>
    </location>
</feature>
<evidence type="ECO:0000313" key="4">
    <source>
        <dbReference type="Proteomes" id="UP000286045"/>
    </source>
</evidence>
<dbReference type="AlphaFoldDB" id="A0A439D7I4"/>
<reference evidence="3 4" key="1">
    <citation type="submission" date="2018-12" db="EMBL/GenBank/DDBJ databases">
        <title>Draft genome sequence of Xylaria grammica IHI A82.</title>
        <authorList>
            <person name="Buettner E."/>
            <person name="Kellner H."/>
        </authorList>
    </citation>
    <scope>NUCLEOTIDE SEQUENCE [LARGE SCALE GENOMIC DNA]</scope>
    <source>
        <strain evidence="3 4">IHI A82</strain>
    </source>
</reference>
<protein>
    <recommendedName>
        <fullName evidence="2">Heterokaryon incompatibility domain-containing protein</fullName>
    </recommendedName>
</protein>
<comment type="caution">
    <text evidence="3">The sequence shown here is derived from an EMBL/GenBank/DDBJ whole genome shotgun (WGS) entry which is preliminary data.</text>
</comment>
<evidence type="ECO:0000259" key="2">
    <source>
        <dbReference type="Pfam" id="PF06985"/>
    </source>
</evidence>
<accession>A0A439D7I4</accession>
<proteinExistence type="predicted"/>
<feature type="region of interest" description="Disordered" evidence="1">
    <location>
        <begin position="134"/>
        <end position="153"/>
    </location>
</feature>
<gene>
    <name evidence="3" type="ORF">EKO27_g4742</name>
</gene>
<evidence type="ECO:0000256" key="1">
    <source>
        <dbReference type="SAM" id="MobiDB-lite"/>
    </source>
</evidence>
<dbReference type="Proteomes" id="UP000286045">
    <property type="component" value="Unassembled WGS sequence"/>
</dbReference>
<dbReference type="InterPro" id="IPR010730">
    <property type="entry name" value="HET"/>
</dbReference>